<dbReference type="OrthoDB" id="7736976at2759"/>
<gene>
    <name evidence="3" type="primary">Dper\GL13102</name>
    <name evidence="3" type="ORF">Dper_GL13102</name>
</gene>
<proteinExistence type="predicted"/>
<feature type="domain" description="DUF4729" evidence="2">
    <location>
        <begin position="57"/>
        <end position="184"/>
    </location>
</feature>
<dbReference type="EMBL" id="CH479192">
    <property type="protein sequence ID" value="EDW26597.1"/>
    <property type="molecule type" value="Genomic_DNA"/>
</dbReference>
<evidence type="ECO:0000259" key="2">
    <source>
        <dbReference type="Pfam" id="PF15866"/>
    </source>
</evidence>
<dbReference type="AlphaFoldDB" id="B4GV60"/>
<keyword evidence="4" id="KW-1185">Reference proteome</keyword>
<dbReference type="HOGENOM" id="CLU_802325_0_0_1"/>
<protein>
    <submittedName>
        <fullName evidence="3">GL13102</fullName>
    </submittedName>
</protein>
<feature type="compositionally biased region" description="Polar residues" evidence="1">
    <location>
        <begin position="335"/>
        <end position="346"/>
    </location>
</feature>
<evidence type="ECO:0000256" key="1">
    <source>
        <dbReference type="SAM" id="MobiDB-lite"/>
    </source>
</evidence>
<dbReference type="PhylomeDB" id="B4GV60"/>
<feature type="compositionally biased region" description="Polar residues" evidence="1">
    <location>
        <begin position="269"/>
        <end position="279"/>
    </location>
</feature>
<dbReference type="InterPro" id="IPR031732">
    <property type="entry name" value="DUF4729"/>
</dbReference>
<reference evidence="3 4" key="1">
    <citation type="journal article" date="2007" name="Nature">
        <title>Evolution of genes and genomes on the Drosophila phylogeny.</title>
        <authorList>
            <consortium name="Drosophila 12 Genomes Consortium"/>
            <person name="Clark A.G."/>
            <person name="Eisen M.B."/>
            <person name="Smith D.R."/>
            <person name="Bergman C.M."/>
            <person name="Oliver B."/>
            <person name="Markow T.A."/>
            <person name="Kaufman T.C."/>
            <person name="Kellis M."/>
            <person name="Gelbart W."/>
            <person name="Iyer V.N."/>
            <person name="Pollard D.A."/>
            <person name="Sackton T.B."/>
            <person name="Larracuente A.M."/>
            <person name="Singh N.D."/>
            <person name="Abad J.P."/>
            <person name="Abt D.N."/>
            <person name="Adryan B."/>
            <person name="Aguade M."/>
            <person name="Akashi H."/>
            <person name="Anderson W.W."/>
            <person name="Aquadro C.F."/>
            <person name="Ardell D.H."/>
            <person name="Arguello R."/>
            <person name="Artieri C.G."/>
            <person name="Barbash D.A."/>
            <person name="Barker D."/>
            <person name="Barsanti P."/>
            <person name="Batterham P."/>
            <person name="Batzoglou S."/>
            <person name="Begun D."/>
            <person name="Bhutkar A."/>
            <person name="Blanco E."/>
            <person name="Bosak S.A."/>
            <person name="Bradley R.K."/>
            <person name="Brand A.D."/>
            <person name="Brent M.R."/>
            <person name="Brooks A.N."/>
            <person name="Brown R.H."/>
            <person name="Butlin R.K."/>
            <person name="Caggese C."/>
            <person name="Calvi B.R."/>
            <person name="Bernardo de Carvalho A."/>
            <person name="Caspi A."/>
            <person name="Castrezana S."/>
            <person name="Celniker S.E."/>
            <person name="Chang J.L."/>
            <person name="Chapple C."/>
            <person name="Chatterji S."/>
            <person name="Chinwalla A."/>
            <person name="Civetta A."/>
            <person name="Clifton S.W."/>
            <person name="Comeron J.M."/>
            <person name="Costello J.C."/>
            <person name="Coyne J.A."/>
            <person name="Daub J."/>
            <person name="David R.G."/>
            <person name="Delcher A.L."/>
            <person name="Delehaunty K."/>
            <person name="Do C.B."/>
            <person name="Ebling H."/>
            <person name="Edwards K."/>
            <person name="Eickbush T."/>
            <person name="Evans J.D."/>
            <person name="Filipski A."/>
            <person name="Findeiss S."/>
            <person name="Freyhult E."/>
            <person name="Fulton L."/>
            <person name="Fulton R."/>
            <person name="Garcia A.C."/>
            <person name="Gardiner A."/>
            <person name="Garfield D.A."/>
            <person name="Garvin B.E."/>
            <person name="Gibson G."/>
            <person name="Gilbert D."/>
            <person name="Gnerre S."/>
            <person name="Godfrey J."/>
            <person name="Good R."/>
            <person name="Gotea V."/>
            <person name="Gravely B."/>
            <person name="Greenberg A.J."/>
            <person name="Griffiths-Jones S."/>
            <person name="Gross S."/>
            <person name="Guigo R."/>
            <person name="Gustafson E.A."/>
            <person name="Haerty W."/>
            <person name="Hahn M.W."/>
            <person name="Halligan D.L."/>
            <person name="Halpern A.L."/>
            <person name="Halter G.M."/>
            <person name="Han M.V."/>
            <person name="Heger A."/>
            <person name="Hillier L."/>
            <person name="Hinrichs A.S."/>
            <person name="Holmes I."/>
            <person name="Hoskins R.A."/>
            <person name="Hubisz M.J."/>
            <person name="Hultmark D."/>
            <person name="Huntley M.A."/>
            <person name="Jaffe D.B."/>
            <person name="Jagadeeshan S."/>
            <person name="Jeck W.R."/>
            <person name="Johnson J."/>
            <person name="Jones C.D."/>
            <person name="Jordan W.C."/>
            <person name="Karpen G.H."/>
            <person name="Kataoka E."/>
            <person name="Keightley P.D."/>
            <person name="Kheradpour P."/>
            <person name="Kirkness E.F."/>
            <person name="Koerich L.B."/>
            <person name="Kristiansen K."/>
            <person name="Kudrna D."/>
            <person name="Kulathinal R.J."/>
            <person name="Kumar S."/>
            <person name="Kwok R."/>
            <person name="Lander E."/>
            <person name="Langley C.H."/>
            <person name="Lapoint R."/>
            <person name="Lazzaro B.P."/>
            <person name="Lee S.J."/>
            <person name="Levesque L."/>
            <person name="Li R."/>
            <person name="Lin C.F."/>
            <person name="Lin M.F."/>
            <person name="Lindblad-Toh K."/>
            <person name="Llopart A."/>
            <person name="Long M."/>
            <person name="Low L."/>
            <person name="Lozovsky E."/>
            <person name="Lu J."/>
            <person name="Luo M."/>
            <person name="Machado C.A."/>
            <person name="Makalowski W."/>
            <person name="Marzo M."/>
            <person name="Matsuda M."/>
            <person name="Matzkin L."/>
            <person name="McAllister B."/>
            <person name="McBride C.S."/>
            <person name="McKernan B."/>
            <person name="McKernan K."/>
            <person name="Mendez-Lago M."/>
            <person name="Minx P."/>
            <person name="Mollenhauer M.U."/>
            <person name="Montooth K."/>
            <person name="Mount S.M."/>
            <person name="Mu X."/>
            <person name="Myers E."/>
            <person name="Negre B."/>
            <person name="Newfeld S."/>
            <person name="Nielsen R."/>
            <person name="Noor M.A."/>
            <person name="O'Grady P."/>
            <person name="Pachter L."/>
            <person name="Papaceit M."/>
            <person name="Parisi M.J."/>
            <person name="Parisi M."/>
            <person name="Parts L."/>
            <person name="Pedersen J.S."/>
            <person name="Pesole G."/>
            <person name="Phillippy A.M."/>
            <person name="Ponting C.P."/>
            <person name="Pop M."/>
            <person name="Porcelli D."/>
            <person name="Powell J.R."/>
            <person name="Prohaska S."/>
            <person name="Pruitt K."/>
            <person name="Puig M."/>
            <person name="Quesneville H."/>
            <person name="Ram K.R."/>
            <person name="Rand D."/>
            <person name="Rasmussen M.D."/>
            <person name="Reed L.K."/>
            <person name="Reenan R."/>
            <person name="Reily A."/>
            <person name="Remington K.A."/>
            <person name="Rieger T.T."/>
            <person name="Ritchie M.G."/>
            <person name="Robin C."/>
            <person name="Rogers Y.H."/>
            <person name="Rohde C."/>
            <person name="Rozas J."/>
            <person name="Rubenfield M.J."/>
            <person name="Ruiz A."/>
            <person name="Russo S."/>
            <person name="Salzberg S.L."/>
            <person name="Sanchez-Gracia A."/>
            <person name="Saranga D.J."/>
            <person name="Sato H."/>
            <person name="Schaeffer S.W."/>
            <person name="Schatz M.C."/>
            <person name="Schlenke T."/>
            <person name="Schwartz R."/>
            <person name="Segarra C."/>
            <person name="Singh R.S."/>
            <person name="Sirot L."/>
            <person name="Sirota M."/>
            <person name="Sisneros N.B."/>
            <person name="Smith C.D."/>
            <person name="Smith T.F."/>
            <person name="Spieth J."/>
            <person name="Stage D.E."/>
            <person name="Stark A."/>
            <person name="Stephan W."/>
            <person name="Strausberg R.L."/>
            <person name="Strempel S."/>
            <person name="Sturgill D."/>
            <person name="Sutton G."/>
            <person name="Sutton G.G."/>
            <person name="Tao W."/>
            <person name="Teichmann S."/>
            <person name="Tobari Y.N."/>
            <person name="Tomimura Y."/>
            <person name="Tsolas J.M."/>
            <person name="Valente V.L."/>
            <person name="Venter E."/>
            <person name="Venter J.C."/>
            <person name="Vicario S."/>
            <person name="Vieira F.G."/>
            <person name="Vilella A.J."/>
            <person name="Villasante A."/>
            <person name="Walenz B."/>
            <person name="Wang J."/>
            <person name="Wasserman M."/>
            <person name="Watts T."/>
            <person name="Wilson D."/>
            <person name="Wilson R.K."/>
            <person name="Wing R.A."/>
            <person name="Wolfner M.F."/>
            <person name="Wong A."/>
            <person name="Wong G.K."/>
            <person name="Wu C.I."/>
            <person name="Wu G."/>
            <person name="Yamamoto D."/>
            <person name="Yang H.P."/>
            <person name="Yang S.P."/>
            <person name="Yorke J.A."/>
            <person name="Yoshida K."/>
            <person name="Zdobnov E."/>
            <person name="Zhang P."/>
            <person name="Zhang Y."/>
            <person name="Zimin A.V."/>
            <person name="Baldwin J."/>
            <person name="Abdouelleil A."/>
            <person name="Abdulkadir J."/>
            <person name="Abebe A."/>
            <person name="Abera B."/>
            <person name="Abreu J."/>
            <person name="Acer S.C."/>
            <person name="Aftuck L."/>
            <person name="Alexander A."/>
            <person name="An P."/>
            <person name="Anderson E."/>
            <person name="Anderson S."/>
            <person name="Arachi H."/>
            <person name="Azer M."/>
            <person name="Bachantsang P."/>
            <person name="Barry A."/>
            <person name="Bayul T."/>
            <person name="Berlin A."/>
            <person name="Bessette D."/>
            <person name="Bloom T."/>
            <person name="Blye J."/>
            <person name="Boguslavskiy L."/>
            <person name="Bonnet C."/>
            <person name="Boukhgalter B."/>
            <person name="Bourzgui I."/>
            <person name="Brown A."/>
            <person name="Cahill P."/>
            <person name="Channer S."/>
            <person name="Cheshatsang Y."/>
            <person name="Chuda L."/>
            <person name="Citroen M."/>
            <person name="Collymore A."/>
            <person name="Cooke P."/>
            <person name="Costello M."/>
            <person name="D'Aco K."/>
            <person name="Daza R."/>
            <person name="De Haan G."/>
            <person name="DeGray S."/>
            <person name="DeMaso C."/>
            <person name="Dhargay N."/>
            <person name="Dooley K."/>
            <person name="Dooley E."/>
            <person name="Doricent M."/>
            <person name="Dorje P."/>
            <person name="Dorjee K."/>
            <person name="Dupes A."/>
            <person name="Elong R."/>
            <person name="Falk J."/>
            <person name="Farina A."/>
            <person name="Faro S."/>
            <person name="Ferguson D."/>
            <person name="Fisher S."/>
            <person name="Foley C.D."/>
            <person name="Franke A."/>
            <person name="Friedrich D."/>
            <person name="Gadbois L."/>
            <person name="Gearin G."/>
            <person name="Gearin C.R."/>
            <person name="Giannoukos G."/>
            <person name="Goode T."/>
            <person name="Graham J."/>
            <person name="Grandbois E."/>
            <person name="Grewal S."/>
            <person name="Gyaltsen K."/>
            <person name="Hafez N."/>
            <person name="Hagos B."/>
            <person name="Hall J."/>
            <person name="Henson C."/>
            <person name="Hollinger A."/>
            <person name="Honan T."/>
            <person name="Huard M.D."/>
            <person name="Hughes L."/>
            <person name="Hurhula B."/>
            <person name="Husby M.E."/>
            <person name="Kamat A."/>
            <person name="Kanga B."/>
            <person name="Kashin S."/>
            <person name="Khazanovich D."/>
            <person name="Kisner P."/>
            <person name="Lance K."/>
            <person name="Lara M."/>
            <person name="Lee W."/>
            <person name="Lennon N."/>
            <person name="Letendre F."/>
            <person name="LeVine R."/>
            <person name="Lipovsky A."/>
            <person name="Liu X."/>
            <person name="Liu J."/>
            <person name="Liu S."/>
            <person name="Lokyitsang T."/>
            <person name="Lokyitsang Y."/>
            <person name="Lubonja R."/>
            <person name="Lui A."/>
            <person name="MacDonald P."/>
            <person name="Magnisalis V."/>
            <person name="Maru K."/>
            <person name="Matthews C."/>
            <person name="McCusker W."/>
            <person name="McDonough S."/>
            <person name="Mehta T."/>
            <person name="Meldrim J."/>
            <person name="Meneus L."/>
            <person name="Mihai O."/>
            <person name="Mihalev A."/>
            <person name="Mihova T."/>
            <person name="Mittelman R."/>
            <person name="Mlenga V."/>
            <person name="Montmayeur A."/>
            <person name="Mulrain L."/>
            <person name="Navidi A."/>
            <person name="Naylor J."/>
            <person name="Negash T."/>
            <person name="Nguyen T."/>
            <person name="Nguyen N."/>
            <person name="Nicol R."/>
            <person name="Norbu C."/>
            <person name="Norbu N."/>
            <person name="Novod N."/>
            <person name="O'Neill B."/>
            <person name="Osman S."/>
            <person name="Markiewicz E."/>
            <person name="Oyono O.L."/>
            <person name="Patti C."/>
            <person name="Phunkhang P."/>
            <person name="Pierre F."/>
            <person name="Priest M."/>
            <person name="Raghuraman S."/>
            <person name="Rege F."/>
            <person name="Reyes R."/>
            <person name="Rise C."/>
            <person name="Rogov P."/>
            <person name="Ross K."/>
            <person name="Ryan E."/>
            <person name="Settipalli S."/>
            <person name="Shea T."/>
            <person name="Sherpa N."/>
            <person name="Shi L."/>
            <person name="Shih D."/>
            <person name="Sparrow T."/>
            <person name="Spaulding J."/>
            <person name="Stalker J."/>
            <person name="Stange-Thomann N."/>
            <person name="Stavropoulos S."/>
            <person name="Stone C."/>
            <person name="Strader C."/>
            <person name="Tesfaye S."/>
            <person name="Thomson T."/>
            <person name="Thoulutsang Y."/>
            <person name="Thoulutsang D."/>
            <person name="Topham K."/>
            <person name="Topping I."/>
            <person name="Tsamla T."/>
            <person name="Vassiliev H."/>
            <person name="Vo A."/>
            <person name="Wangchuk T."/>
            <person name="Wangdi T."/>
            <person name="Weiand M."/>
            <person name="Wilkinson J."/>
            <person name="Wilson A."/>
            <person name="Yadav S."/>
            <person name="Young G."/>
            <person name="Yu Q."/>
            <person name="Zembek L."/>
            <person name="Zhong D."/>
            <person name="Zimmer A."/>
            <person name="Zwirko Z."/>
            <person name="Jaffe D.B."/>
            <person name="Alvarez P."/>
            <person name="Brockman W."/>
            <person name="Butler J."/>
            <person name="Chin C."/>
            <person name="Gnerre S."/>
            <person name="Grabherr M."/>
            <person name="Kleber M."/>
            <person name="Mauceli E."/>
            <person name="MacCallum I."/>
        </authorList>
    </citation>
    <scope>NUCLEOTIDE SEQUENCE [LARGE SCALE GENOMIC DNA]</scope>
    <source>
        <strain evidence="4">MSH-3 / Tucson 14011-0111.49</strain>
    </source>
</reference>
<dbReference type="Pfam" id="PF15866">
    <property type="entry name" value="DUF4729"/>
    <property type="match status" value="1"/>
</dbReference>
<dbReference type="STRING" id="7234.B4GV60"/>
<evidence type="ECO:0000313" key="3">
    <source>
        <dbReference type="EMBL" id="EDW26597.1"/>
    </source>
</evidence>
<feature type="region of interest" description="Disordered" evidence="1">
    <location>
        <begin position="254"/>
        <end position="346"/>
    </location>
</feature>
<accession>B4GV60</accession>
<evidence type="ECO:0000313" key="4">
    <source>
        <dbReference type="Proteomes" id="UP000008744"/>
    </source>
</evidence>
<organism evidence="4">
    <name type="scientific">Drosophila persimilis</name>
    <name type="common">Fruit fly</name>
    <dbReference type="NCBI Taxonomy" id="7234"/>
    <lineage>
        <taxon>Eukaryota</taxon>
        <taxon>Metazoa</taxon>
        <taxon>Ecdysozoa</taxon>
        <taxon>Arthropoda</taxon>
        <taxon>Hexapoda</taxon>
        <taxon>Insecta</taxon>
        <taxon>Pterygota</taxon>
        <taxon>Neoptera</taxon>
        <taxon>Endopterygota</taxon>
        <taxon>Diptera</taxon>
        <taxon>Brachycera</taxon>
        <taxon>Muscomorpha</taxon>
        <taxon>Ephydroidea</taxon>
        <taxon>Drosophilidae</taxon>
        <taxon>Drosophila</taxon>
        <taxon>Sophophora</taxon>
    </lineage>
</organism>
<sequence>MSTIYRPNTSPRPTKQERRMKAIKRLDQLSRDPGQCPIANCSQYVFPSGLMSHLRRHHYLCVANTDLDQDHQKYKDYLPMMIMVSKSSWHDILPSARMRNTKEQWKKTEGSQNDGSGLLVIWLASPLTVKPFHYTITFFNGSYNNSISMIRKSRSFVDSQIPSNFLYEKNDFVILRDLDIQLLLERPKEKGDQAQGIQMEIIVHELLSGSLLTQLGYQSTSTEECNTVEVAIPIVFDREEDTKDAEDAQADVDADALQDGASPTDSEDGSSSHTVTNSEVALESEQPVLAQRTGTKIATESKVPPGTMAGAGSNPETKTATEEKAATQPKATKTMVPTTSKEAPEI</sequence>
<name>B4GV60_DROPE</name>
<dbReference type="Proteomes" id="UP000008744">
    <property type="component" value="Unassembled WGS sequence"/>
</dbReference>